<feature type="region of interest" description="Disordered" evidence="1">
    <location>
        <begin position="1"/>
        <end position="45"/>
    </location>
</feature>
<dbReference type="EMBL" id="CP012332">
    <property type="protein sequence ID" value="AKU92162.1"/>
    <property type="molecule type" value="Genomic_DNA"/>
</dbReference>
<dbReference type="PANTHER" id="PTHR35562">
    <property type="entry name" value="DNA ENDONUCLEASE SMRA-RELATED"/>
    <property type="match status" value="1"/>
</dbReference>
<feature type="compositionally biased region" description="Basic and acidic residues" evidence="1">
    <location>
        <begin position="15"/>
        <end position="26"/>
    </location>
</feature>
<keyword evidence="4" id="KW-1185">Reference proteome</keyword>
<proteinExistence type="predicted"/>
<dbReference type="SUPFAM" id="SSF160443">
    <property type="entry name" value="SMR domain-like"/>
    <property type="match status" value="1"/>
</dbReference>
<evidence type="ECO:0000313" key="4">
    <source>
        <dbReference type="Proteomes" id="UP000055590"/>
    </source>
</evidence>
<evidence type="ECO:0000313" key="3">
    <source>
        <dbReference type="EMBL" id="AKU92162.1"/>
    </source>
</evidence>
<dbReference type="PATRIC" id="fig|1391653.3.peg.2654"/>
<dbReference type="PANTHER" id="PTHR35562:SF2">
    <property type="entry name" value="DNA ENDONUCLEASE SMRA-RELATED"/>
    <property type="match status" value="1"/>
</dbReference>
<name>A0A0K1PF77_9BACT</name>
<feature type="compositionally biased region" description="Low complexity" evidence="1">
    <location>
        <begin position="27"/>
        <end position="44"/>
    </location>
</feature>
<dbReference type="KEGG" id="vin:AKJ08_2549"/>
<evidence type="ECO:0000259" key="2">
    <source>
        <dbReference type="PROSITE" id="PS50828"/>
    </source>
</evidence>
<gene>
    <name evidence="3" type="ORF">AKJ08_2549</name>
</gene>
<dbReference type="AlphaFoldDB" id="A0A0K1PF77"/>
<protein>
    <submittedName>
        <fullName evidence="3">Smr domain protein</fullName>
    </submittedName>
</protein>
<organism evidence="3 4">
    <name type="scientific">Vulgatibacter incomptus</name>
    <dbReference type="NCBI Taxonomy" id="1391653"/>
    <lineage>
        <taxon>Bacteria</taxon>
        <taxon>Pseudomonadati</taxon>
        <taxon>Myxococcota</taxon>
        <taxon>Myxococcia</taxon>
        <taxon>Myxococcales</taxon>
        <taxon>Cystobacterineae</taxon>
        <taxon>Vulgatibacteraceae</taxon>
        <taxon>Vulgatibacter</taxon>
    </lineage>
</organism>
<accession>A0A0K1PF77</accession>
<dbReference type="Proteomes" id="UP000055590">
    <property type="component" value="Chromosome"/>
</dbReference>
<sequence>MAKARPFNNPFGDLVLRDEPVKEAPKELPALAPERPAPASARPENVADETELFFAFVGDVEPVRRGPPTTAPAPPPPEFAQRIADEDAEALAELCELVAGTAPFDLASSDEYIEGSVASLDRRVVRRLRAGDYAVQGHLDLHGLTRPEAKEALGLFVEESRRKGRRCVVVIHGRGLHSKDQIPVLKEGVQVWLSQGRIGSNVLAFATARQHDGGAGAVYVLLRR</sequence>
<dbReference type="InterPro" id="IPR036063">
    <property type="entry name" value="Smr_dom_sf"/>
</dbReference>
<dbReference type="STRING" id="1391653.AKJ08_2549"/>
<feature type="domain" description="Smr" evidence="2">
    <location>
        <begin position="139"/>
        <end position="223"/>
    </location>
</feature>
<dbReference type="PROSITE" id="PS50828">
    <property type="entry name" value="SMR"/>
    <property type="match status" value="1"/>
</dbReference>
<evidence type="ECO:0000256" key="1">
    <source>
        <dbReference type="SAM" id="MobiDB-lite"/>
    </source>
</evidence>
<dbReference type="Gene3D" id="3.30.1370.110">
    <property type="match status" value="1"/>
</dbReference>
<reference evidence="3 4" key="1">
    <citation type="submission" date="2015-08" db="EMBL/GenBank/DDBJ databases">
        <authorList>
            <person name="Babu N.S."/>
            <person name="Beckwith C.J."/>
            <person name="Beseler K.G."/>
            <person name="Brison A."/>
            <person name="Carone J.V."/>
            <person name="Caskin T.P."/>
            <person name="Diamond M."/>
            <person name="Durham M.E."/>
            <person name="Foxe J.M."/>
            <person name="Go M."/>
            <person name="Henderson B.A."/>
            <person name="Jones I.B."/>
            <person name="McGettigan J.A."/>
            <person name="Micheletti S.J."/>
            <person name="Nasrallah M.E."/>
            <person name="Ortiz D."/>
            <person name="Piller C.R."/>
            <person name="Privatt S.R."/>
            <person name="Schneider S.L."/>
            <person name="Sharp S."/>
            <person name="Smith T.C."/>
            <person name="Stanton J.D."/>
            <person name="Ullery H.E."/>
            <person name="Wilson R.J."/>
            <person name="Serrano M.G."/>
            <person name="Buck G."/>
            <person name="Lee V."/>
            <person name="Wang Y."/>
            <person name="Carvalho R."/>
            <person name="Voegtly L."/>
            <person name="Shi R."/>
            <person name="Duckworth R."/>
            <person name="Johnson A."/>
            <person name="Loviza R."/>
            <person name="Walstead R."/>
            <person name="Shah Z."/>
            <person name="Kiflezghi M."/>
            <person name="Wade K."/>
            <person name="Ball S.L."/>
            <person name="Bradley K.W."/>
            <person name="Asai D.J."/>
            <person name="Bowman C.A."/>
            <person name="Russell D.A."/>
            <person name="Pope W.H."/>
            <person name="Jacobs-Sera D."/>
            <person name="Hendrix R.W."/>
            <person name="Hatfull G.F."/>
        </authorList>
    </citation>
    <scope>NUCLEOTIDE SEQUENCE [LARGE SCALE GENOMIC DNA]</scope>
    <source>
        <strain evidence="3 4">DSM 27710</strain>
    </source>
</reference>
<dbReference type="InterPro" id="IPR002625">
    <property type="entry name" value="Smr_dom"/>
</dbReference>
<dbReference type="OrthoDB" id="9808881at2"/>
<dbReference type="Pfam" id="PF01713">
    <property type="entry name" value="Smr"/>
    <property type="match status" value="1"/>
</dbReference>
<dbReference type="SMART" id="SM00463">
    <property type="entry name" value="SMR"/>
    <property type="match status" value="1"/>
</dbReference>
<dbReference type="RefSeq" id="WP_050726374.1">
    <property type="nucleotide sequence ID" value="NZ_CP012332.1"/>
</dbReference>